<feature type="domain" description="EAL" evidence="1">
    <location>
        <begin position="1234"/>
        <end position="1487"/>
    </location>
</feature>
<dbReference type="RefSeq" id="WP_353897879.1">
    <property type="nucleotide sequence ID" value="NZ_JBEVCJ010000044.1"/>
</dbReference>
<dbReference type="InterPro" id="IPR015943">
    <property type="entry name" value="WD40/YVTN_repeat-like_dom_sf"/>
</dbReference>
<dbReference type="Gene3D" id="2.60.40.10">
    <property type="entry name" value="Immunoglobulins"/>
    <property type="match status" value="1"/>
</dbReference>
<name>A0ABV2BZD2_9GAMM</name>
<dbReference type="SUPFAM" id="SSF50998">
    <property type="entry name" value="Quinoprotein alcohol dehydrogenase-like"/>
    <property type="match status" value="1"/>
</dbReference>
<dbReference type="Pfam" id="PF00563">
    <property type="entry name" value="EAL"/>
    <property type="match status" value="1"/>
</dbReference>
<dbReference type="PROSITE" id="PS50887">
    <property type="entry name" value="GGDEF"/>
    <property type="match status" value="1"/>
</dbReference>
<feature type="domain" description="GGDEF" evidence="2">
    <location>
        <begin position="1092"/>
        <end position="1225"/>
    </location>
</feature>
<dbReference type="NCBIfam" id="TIGR00229">
    <property type="entry name" value="sensory_box"/>
    <property type="match status" value="1"/>
</dbReference>
<dbReference type="PANTHER" id="PTHR44757:SF2">
    <property type="entry name" value="BIOFILM ARCHITECTURE MAINTENANCE PROTEIN MBAA"/>
    <property type="match status" value="1"/>
</dbReference>
<organism evidence="3 4">
    <name type="scientific">Aliikangiella maris</name>
    <dbReference type="NCBI Taxonomy" id="3162458"/>
    <lineage>
        <taxon>Bacteria</taxon>
        <taxon>Pseudomonadati</taxon>
        <taxon>Pseudomonadota</taxon>
        <taxon>Gammaproteobacteria</taxon>
        <taxon>Oceanospirillales</taxon>
        <taxon>Pleioneaceae</taxon>
        <taxon>Aliikangiella</taxon>
    </lineage>
</organism>
<dbReference type="SUPFAM" id="SSF55785">
    <property type="entry name" value="PYP-like sensor domain (PAS domain)"/>
    <property type="match status" value="2"/>
</dbReference>
<dbReference type="Gene3D" id="2.130.10.10">
    <property type="entry name" value="YVTN repeat-like/Quinoprotein amine dehydrogenase"/>
    <property type="match status" value="2"/>
</dbReference>
<dbReference type="CDD" id="cd01949">
    <property type="entry name" value="GGDEF"/>
    <property type="match status" value="1"/>
</dbReference>
<dbReference type="InterPro" id="IPR029787">
    <property type="entry name" value="Nucleotide_cyclase"/>
</dbReference>
<dbReference type="InterPro" id="IPR011047">
    <property type="entry name" value="Quinoprotein_ADH-like_sf"/>
</dbReference>
<gene>
    <name evidence="3" type="ORF">ABVT43_19305</name>
</gene>
<comment type="caution">
    <text evidence="3">The sequence shown here is derived from an EMBL/GenBank/DDBJ whole genome shotgun (WGS) entry which is preliminary data.</text>
</comment>
<dbReference type="PANTHER" id="PTHR44757">
    <property type="entry name" value="DIGUANYLATE CYCLASE DGCP"/>
    <property type="match status" value="1"/>
</dbReference>
<dbReference type="Gene3D" id="3.20.20.450">
    <property type="entry name" value="EAL domain"/>
    <property type="match status" value="1"/>
</dbReference>
<dbReference type="InterPro" id="IPR001633">
    <property type="entry name" value="EAL_dom"/>
</dbReference>
<reference evidence="3 4" key="1">
    <citation type="submission" date="2024-06" db="EMBL/GenBank/DDBJ databases">
        <authorList>
            <person name="Li F."/>
        </authorList>
    </citation>
    <scope>NUCLEOTIDE SEQUENCE [LARGE SCALE GENOMIC DNA]</scope>
    <source>
        <strain evidence="3 4">GXAS 311</strain>
    </source>
</reference>
<dbReference type="NCBIfam" id="TIGR00254">
    <property type="entry name" value="GGDEF"/>
    <property type="match status" value="1"/>
</dbReference>
<dbReference type="SMART" id="SM00052">
    <property type="entry name" value="EAL"/>
    <property type="match status" value="1"/>
</dbReference>
<dbReference type="Gene3D" id="3.30.450.20">
    <property type="entry name" value="PAS domain"/>
    <property type="match status" value="2"/>
</dbReference>
<sequence>MLFLFVTCSKLFAYTTVNLTQIDTDQGLNQSEIIGLMQDSQGYIWINTLQGINRFDGYRVTNIPSPDNILTNHYIEMAFEDSFGLIWLGVAPENNYYLDKEKNQLIPVKLIAPDDYKLEFAMFNRAVEDEHSNIWFATYQEIFYFDRQSNTFHFILPLNSLFKNENYEHSIRHLLLVEDYLLIATSNELFALNLQNNKTHRVLHTDQEPQHKDQINVKYLHKNQHGKILVGTVAGLYEIDPKAITMADNEQYSGRKIVSDLNIWKIIEKNDFYYLATDQGLYKLFKNGQLEFIFKYSDTKFNTSDDDIVAMIEDNEGNLWFGSKSDGVFKWRPNDAISAYYWTGNQSGYQLTNDVVFSITRTNKDTIWIGTQNGLNKVDENTGQVTQLLFNKDEKATYSDSTIFSMVKNQNELWLNTAYGIRVFDSQSLKEVNKVFPEELKTLFKKPIYSIYFINQETLVLFNDTGMYLYNIHIQKLNLVESTETKGDIRAELFDVFSTATGKRNTYFLAGVDRLVKYSFDTGLITPFHSLSQNKSSMTGPADLYRDGNKLWVTYSNFGIFVLDAETGKEIKFFSEEELGVNTAMDIFPDKHGNLWFTANNGLLRINKLNYQARLFNSKDGFATSEFNGKTKLVLDEDNVFLGSVKGAVRFSPNKLINRKSRKISTHITGVSLITKPIDYLYSGFDNHKITMAHDDFGLKLEFSALLFDKPKQVKYKYWIEGVSSIQPTTLEESELFLASFNPGKAVINISAIDYETGEESPPTQLTILTKPAPWLSTTAYLTYLLIITIIASIYFHRLRIRNRAREIAHQKLKHSEERLNLALQGSNSGLWDWHADDNSIYEPRLAHKNNEIIPFNDRMGAIHPEDREEFKEAWETFLAQGKAVFNHVYRMKNNSDNWIWYRDMATVSKRNIKNRAIRVTGTYTNITKSKRDRDRMRLYSKAFENTRDIVFVLDEYRNLIAANQSFYKKTNKTVNETIGNKVDFIIDNNGSDKLIDKIFKNIEAGSHWESEGNLILKNYREIPVIINASSFTIGFRQENYVFALTDISKQKAAEAELRKLANYDLLTGLPNRTLLLDRVKHAIDHCRRKNKSIAILFVDLDRFKRINDTLGHDIGDLLLSKVARILFRAVREDDTVARIGGDEFVIVLEDLQDLSAISHVAQDVIEKMKEPIRLNENQIAISPSIGISIYPNDGENPEQLLKHADIAMYHAKKAGRNNFQFYEITMNLTAHNRLMLENKLREGLLNDEFYLVYQPQYDILTGQIKGMEGLARWRTASGEEIPPTEFIPLAEELGLIITMSEKLLTQALSNLSAWHESGLHIGMALNLSARHLHHYELIHFLDELLVRYPINPNLLEFELTESVLMEDTSRVQSLFEKLAQKGIELALDDFGTGYSSLRYLSQLPIKKLKIDRSFVSKVGESSNDEAIIRTIISLAKSLKLKTVAEGIETKEQLEFLRNAGAQVGQGYYYSKPLSLFEIEMLIRQEIIYN</sequence>
<dbReference type="SUPFAM" id="SSF141868">
    <property type="entry name" value="EAL domain-like"/>
    <property type="match status" value="1"/>
</dbReference>
<dbReference type="Pfam" id="PF00990">
    <property type="entry name" value="GGDEF"/>
    <property type="match status" value="1"/>
</dbReference>
<dbReference type="Gene3D" id="3.30.70.270">
    <property type="match status" value="1"/>
</dbReference>
<dbReference type="PROSITE" id="PS50883">
    <property type="entry name" value="EAL"/>
    <property type="match status" value="1"/>
</dbReference>
<protein>
    <submittedName>
        <fullName evidence="3">EAL domain-containing protein</fullName>
    </submittedName>
</protein>
<dbReference type="InterPro" id="IPR035965">
    <property type="entry name" value="PAS-like_dom_sf"/>
</dbReference>
<dbReference type="Pfam" id="PF07494">
    <property type="entry name" value="Reg_prop"/>
    <property type="match status" value="1"/>
</dbReference>
<dbReference type="CDD" id="cd01948">
    <property type="entry name" value="EAL"/>
    <property type="match status" value="1"/>
</dbReference>
<evidence type="ECO:0000259" key="1">
    <source>
        <dbReference type="PROSITE" id="PS50883"/>
    </source>
</evidence>
<dbReference type="InterPro" id="IPR035919">
    <property type="entry name" value="EAL_sf"/>
</dbReference>
<evidence type="ECO:0000313" key="4">
    <source>
        <dbReference type="Proteomes" id="UP001548189"/>
    </source>
</evidence>
<dbReference type="Proteomes" id="UP001548189">
    <property type="component" value="Unassembled WGS sequence"/>
</dbReference>
<dbReference type="Pfam" id="PF08447">
    <property type="entry name" value="PAS_3"/>
    <property type="match status" value="1"/>
</dbReference>
<dbReference type="InterPro" id="IPR000014">
    <property type="entry name" value="PAS"/>
</dbReference>
<dbReference type="SMART" id="SM00267">
    <property type="entry name" value="GGDEF"/>
    <property type="match status" value="1"/>
</dbReference>
<evidence type="ECO:0000259" key="2">
    <source>
        <dbReference type="PROSITE" id="PS50887"/>
    </source>
</evidence>
<keyword evidence="4" id="KW-1185">Reference proteome</keyword>
<dbReference type="Pfam" id="PF13426">
    <property type="entry name" value="PAS_9"/>
    <property type="match status" value="1"/>
</dbReference>
<dbReference type="InterPro" id="IPR000160">
    <property type="entry name" value="GGDEF_dom"/>
</dbReference>
<evidence type="ECO:0000313" key="3">
    <source>
        <dbReference type="EMBL" id="MET1257296.1"/>
    </source>
</evidence>
<dbReference type="SUPFAM" id="SSF63829">
    <property type="entry name" value="Calcium-dependent phosphotriesterase"/>
    <property type="match status" value="1"/>
</dbReference>
<dbReference type="EMBL" id="JBEVCJ010000044">
    <property type="protein sequence ID" value="MET1257296.1"/>
    <property type="molecule type" value="Genomic_DNA"/>
</dbReference>
<dbReference type="InterPro" id="IPR013655">
    <property type="entry name" value="PAS_fold_3"/>
</dbReference>
<dbReference type="InterPro" id="IPR011110">
    <property type="entry name" value="Reg_prop"/>
</dbReference>
<proteinExistence type="predicted"/>
<dbReference type="SUPFAM" id="SSF55073">
    <property type="entry name" value="Nucleotide cyclase"/>
    <property type="match status" value="1"/>
</dbReference>
<dbReference type="InterPro" id="IPR052155">
    <property type="entry name" value="Biofilm_reg_signaling"/>
</dbReference>
<dbReference type="InterPro" id="IPR013783">
    <property type="entry name" value="Ig-like_fold"/>
</dbReference>
<accession>A0ABV2BZD2</accession>
<dbReference type="InterPro" id="IPR043128">
    <property type="entry name" value="Rev_trsase/Diguanyl_cyclase"/>
</dbReference>